<name>A0A0G1C3U3_9BACT</name>
<evidence type="ECO:0000313" key="2">
    <source>
        <dbReference type="EMBL" id="KKS80335.1"/>
    </source>
</evidence>
<dbReference type="InterPro" id="IPR042267">
    <property type="entry name" value="VTC_sf"/>
</dbReference>
<dbReference type="STRING" id="1618369.UV54_C0009G0001"/>
<gene>
    <name evidence="2" type="ORF">UV54_C0009G0001</name>
</gene>
<proteinExistence type="predicted"/>
<dbReference type="Proteomes" id="UP000034213">
    <property type="component" value="Unassembled WGS sequence"/>
</dbReference>
<dbReference type="AlphaFoldDB" id="A0A0G1C3U3"/>
<dbReference type="Pfam" id="PF09359">
    <property type="entry name" value="VTC"/>
    <property type="match status" value="1"/>
</dbReference>
<accession>A0A0G1C3U3</accession>
<organism evidence="2 3">
    <name type="scientific">Candidatus Beckwithbacteria bacterium GW2011_GWA2_43_10</name>
    <dbReference type="NCBI Taxonomy" id="1618369"/>
    <lineage>
        <taxon>Bacteria</taxon>
        <taxon>Candidatus Beckwithiibacteriota</taxon>
    </lineage>
</organism>
<evidence type="ECO:0000313" key="3">
    <source>
        <dbReference type="Proteomes" id="UP000034213"/>
    </source>
</evidence>
<protein>
    <recommendedName>
        <fullName evidence="1">VTC domain-containing protein</fullName>
    </recommendedName>
</protein>
<sequence length="235" mass="27950">MKNFMEDEIFFLAQEKTKRYERKFFLESFSLSSLKSSIKLHSACFKKHYLDRQVNSIYLDSFDKKSYSDNIAGIDRRIKTRIRWYGENINEIHIPILEFKIKDGFLGRKLHYSFPSFKRKGNLDKNIRFAARGSDLPDFIKLYLTQLKCSSVNSYLRQYYLSSDKRFRLTVDSDICFYKADNKLIERDKSNLIVELKYDEEYDADARTISNKFPFRMTKSSKYVTGVGKTLPYFS</sequence>
<comment type="caution">
    <text evidence="2">The sequence shown here is derived from an EMBL/GenBank/DDBJ whole genome shotgun (WGS) entry which is preliminary data.</text>
</comment>
<feature type="domain" description="VTC" evidence="1">
    <location>
        <begin position="18"/>
        <end position="227"/>
    </location>
</feature>
<dbReference type="EMBL" id="LCEW01000009">
    <property type="protein sequence ID" value="KKS80335.1"/>
    <property type="molecule type" value="Genomic_DNA"/>
</dbReference>
<dbReference type="Gene3D" id="3.20.100.30">
    <property type="entry name" value="VTC, catalytic tunnel domain"/>
    <property type="match status" value="1"/>
</dbReference>
<dbReference type="InterPro" id="IPR018966">
    <property type="entry name" value="VTC_domain"/>
</dbReference>
<reference evidence="2 3" key="1">
    <citation type="journal article" date="2015" name="Nature">
        <title>rRNA introns, odd ribosomes, and small enigmatic genomes across a large radiation of phyla.</title>
        <authorList>
            <person name="Brown C.T."/>
            <person name="Hug L.A."/>
            <person name="Thomas B.C."/>
            <person name="Sharon I."/>
            <person name="Castelle C.J."/>
            <person name="Singh A."/>
            <person name="Wilkins M.J."/>
            <person name="Williams K.H."/>
            <person name="Banfield J.F."/>
        </authorList>
    </citation>
    <scope>NUCLEOTIDE SEQUENCE [LARGE SCALE GENOMIC DNA]</scope>
</reference>
<dbReference type="GO" id="GO:0006799">
    <property type="term" value="P:polyphosphate biosynthetic process"/>
    <property type="evidence" value="ECO:0007669"/>
    <property type="project" value="UniProtKB-ARBA"/>
</dbReference>
<evidence type="ECO:0000259" key="1">
    <source>
        <dbReference type="Pfam" id="PF09359"/>
    </source>
</evidence>